<dbReference type="Proteomes" id="UP000218944">
    <property type="component" value="Unassembled WGS sequence"/>
</dbReference>
<feature type="compositionally biased region" description="Acidic residues" evidence="8">
    <location>
        <begin position="343"/>
        <end position="352"/>
    </location>
</feature>
<keyword evidence="7 9" id="KW-0472">Membrane</keyword>
<evidence type="ECO:0000256" key="6">
    <source>
        <dbReference type="ARBA" id="ARBA00022989"/>
    </source>
</evidence>
<keyword evidence="4" id="KW-1003">Cell membrane</keyword>
<dbReference type="NCBIfam" id="TIGR00688">
    <property type="entry name" value="rarD"/>
    <property type="match status" value="1"/>
</dbReference>
<organism evidence="11 12">
    <name type="scientific">Streptomyces albireticuli</name>
    <dbReference type="NCBI Taxonomy" id="1940"/>
    <lineage>
        <taxon>Bacteria</taxon>
        <taxon>Bacillati</taxon>
        <taxon>Actinomycetota</taxon>
        <taxon>Actinomycetes</taxon>
        <taxon>Kitasatosporales</taxon>
        <taxon>Streptomycetaceae</taxon>
        <taxon>Streptomyces</taxon>
    </lineage>
</organism>
<feature type="transmembrane region" description="Helical" evidence="9">
    <location>
        <begin position="108"/>
        <end position="125"/>
    </location>
</feature>
<keyword evidence="12" id="KW-1185">Reference proteome</keyword>
<feature type="transmembrane region" description="Helical" evidence="9">
    <location>
        <begin position="215"/>
        <end position="239"/>
    </location>
</feature>
<comment type="similarity">
    <text evidence="2">Belongs to the EamA transporter family.</text>
</comment>
<feature type="transmembrane region" description="Helical" evidence="9">
    <location>
        <begin position="183"/>
        <end position="203"/>
    </location>
</feature>
<evidence type="ECO:0000256" key="8">
    <source>
        <dbReference type="SAM" id="MobiDB-lite"/>
    </source>
</evidence>
<dbReference type="PANTHER" id="PTHR22911">
    <property type="entry name" value="ACYL-MALONYL CONDENSING ENZYME-RELATED"/>
    <property type="match status" value="1"/>
</dbReference>
<evidence type="ECO:0000313" key="12">
    <source>
        <dbReference type="Proteomes" id="UP000218944"/>
    </source>
</evidence>
<evidence type="ECO:0000256" key="4">
    <source>
        <dbReference type="ARBA" id="ARBA00022475"/>
    </source>
</evidence>
<evidence type="ECO:0000256" key="3">
    <source>
        <dbReference type="ARBA" id="ARBA00022448"/>
    </source>
</evidence>
<feature type="transmembrane region" description="Helical" evidence="9">
    <location>
        <begin position="132"/>
        <end position="149"/>
    </location>
</feature>
<evidence type="ECO:0000256" key="5">
    <source>
        <dbReference type="ARBA" id="ARBA00022692"/>
    </source>
</evidence>
<protein>
    <submittedName>
        <fullName evidence="11">Protein RarD</fullName>
    </submittedName>
</protein>
<accession>A0A2A2D9G3</accession>
<dbReference type="RefSeq" id="WP_095581656.1">
    <property type="nucleotide sequence ID" value="NZ_JAJQQQ010000019.1"/>
</dbReference>
<feature type="transmembrane region" description="Helical" evidence="9">
    <location>
        <begin position="12"/>
        <end position="31"/>
    </location>
</feature>
<dbReference type="AlphaFoldDB" id="A0A2A2D9G3"/>
<evidence type="ECO:0000259" key="10">
    <source>
        <dbReference type="Pfam" id="PF00892"/>
    </source>
</evidence>
<comment type="subcellular location">
    <subcellularLocation>
        <location evidence="1">Cell membrane</location>
        <topology evidence="1">Multi-pass membrane protein</topology>
    </subcellularLocation>
</comment>
<dbReference type="InterPro" id="IPR004626">
    <property type="entry name" value="RarD"/>
</dbReference>
<feature type="domain" description="EamA" evidence="10">
    <location>
        <begin position="12"/>
        <end position="147"/>
    </location>
</feature>
<evidence type="ECO:0000256" key="7">
    <source>
        <dbReference type="ARBA" id="ARBA00023136"/>
    </source>
</evidence>
<feature type="region of interest" description="Disordered" evidence="8">
    <location>
        <begin position="303"/>
        <end position="352"/>
    </location>
</feature>
<comment type="caution">
    <text evidence="11">The sequence shown here is derived from an EMBL/GenBank/DDBJ whole genome shotgun (WGS) entry which is preliminary data.</text>
</comment>
<name>A0A2A2D9G3_9ACTN</name>
<evidence type="ECO:0000256" key="1">
    <source>
        <dbReference type="ARBA" id="ARBA00004651"/>
    </source>
</evidence>
<feature type="compositionally biased region" description="Basic and acidic residues" evidence="8">
    <location>
        <begin position="303"/>
        <end position="324"/>
    </location>
</feature>
<dbReference type="EMBL" id="NSJV01000312">
    <property type="protein sequence ID" value="PAU47952.1"/>
    <property type="molecule type" value="Genomic_DNA"/>
</dbReference>
<dbReference type="GO" id="GO:0005886">
    <property type="term" value="C:plasma membrane"/>
    <property type="evidence" value="ECO:0007669"/>
    <property type="project" value="UniProtKB-SubCell"/>
</dbReference>
<dbReference type="InterPro" id="IPR037185">
    <property type="entry name" value="EmrE-like"/>
</dbReference>
<dbReference type="PANTHER" id="PTHR22911:SF137">
    <property type="entry name" value="SOLUTE CARRIER FAMILY 35 MEMBER G2-RELATED"/>
    <property type="match status" value="1"/>
</dbReference>
<keyword evidence="3" id="KW-0813">Transport</keyword>
<feature type="transmembrane region" description="Helical" evidence="9">
    <location>
        <begin position="43"/>
        <end position="65"/>
    </location>
</feature>
<evidence type="ECO:0000256" key="9">
    <source>
        <dbReference type="SAM" id="Phobius"/>
    </source>
</evidence>
<sequence length="352" mass="36969">MPPPTPRNETRTGLLCAVAAYTIWGLFPLYWPLLEPTGAVEILAHRMVWSLAAVLMVLAVTRRWSWIPGLLRQPKRLGMVALGAVLISTNWAAYIWAVNSGHVIEASMGYFFNPLVSIAVGVLVLRERLRPTQWAAVGVGGAAVVVLAVGYGKLPWVALTLALTFSAYSLVKKKVALGGLESMAAETAVQFLPALGFLLFLGAQGKSTFTATGPGHALLLMGTGVITALPLICFGVAAVRLPLSVIGMVQYLTPVFQFVLGLVVFHEAMPAERWAGFALVWLALAMLTWDAARTARTARAALRDARDKAEGAGDKTEGTGDRAEGAAGGGTAGGAASPAAPAEEPEADAVAK</sequence>
<evidence type="ECO:0000313" key="11">
    <source>
        <dbReference type="EMBL" id="PAU47952.1"/>
    </source>
</evidence>
<feature type="transmembrane region" description="Helical" evidence="9">
    <location>
        <begin position="251"/>
        <end position="268"/>
    </location>
</feature>
<dbReference type="SUPFAM" id="SSF103481">
    <property type="entry name" value="Multidrug resistance efflux transporter EmrE"/>
    <property type="match status" value="2"/>
</dbReference>
<dbReference type="Pfam" id="PF00892">
    <property type="entry name" value="EamA"/>
    <property type="match status" value="1"/>
</dbReference>
<gene>
    <name evidence="11" type="primary">rarD</name>
    <name evidence="11" type="ORF">CK936_16085</name>
</gene>
<dbReference type="InterPro" id="IPR000620">
    <property type="entry name" value="EamA_dom"/>
</dbReference>
<reference evidence="11 12" key="1">
    <citation type="submission" date="2017-08" db="EMBL/GenBank/DDBJ databases">
        <title>Genome sequence of Streptomyces albireticuli NRRL B-1670.</title>
        <authorList>
            <person name="Graham D.E."/>
            <person name="Mahan K.M."/>
            <person name="Klingeman D.M."/>
            <person name="Hettich R.L."/>
            <person name="Parry R.J."/>
            <person name="Spain J.C."/>
        </authorList>
    </citation>
    <scope>NUCLEOTIDE SEQUENCE [LARGE SCALE GENOMIC DNA]</scope>
    <source>
        <strain evidence="11 12">NRRL B-1670</strain>
    </source>
</reference>
<keyword evidence="5 9" id="KW-0812">Transmembrane</keyword>
<keyword evidence="6 9" id="KW-1133">Transmembrane helix</keyword>
<feature type="transmembrane region" description="Helical" evidence="9">
    <location>
        <begin position="77"/>
        <end position="96"/>
    </location>
</feature>
<proteinExistence type="inferred from homology"/>
<evidence type="ECO:0000256" key="2">
    <source>
        <dbReference type="ARBA" id="ARBA00007362"/>
    </source>
</evidence>